<keyword evidence="1" id="KW-0472">Membrane</keyword>
<keyword evidence="1" id="KW-1133">Transmembrane helix</keyword>
<feature type="domain" description="Endonuclease GajA/Old nuclease/RecF-like AAA" evidence="2">
    <location>
        <begin position="119"/>
        <end position="576"/>
    </location>
</feature>
<comment type="caution">
    <text evidence="3">The sequence shown here is derived from an EMBL/GenBank/DDBJ whole genome shotgun (WGS) entry which is preliminary data.</text>
</comment>
<dbReference type="Pfam" id="PF13175">
    <property type="entry name" value="AAA_15"/>
    <property type="match status" value="1"/>
</dbReference>
<organism evidence="3 4">
    <name type="scientific">Bacillus thuringiensis</name>
    <dbReference type="NCBI Taxonomy" id="1428"/>
    <lineage>
        <taxon>Bacteria</taxon>
        <taxon>Bacillati</taxon>
        <taxon>Bacillota</taxon>
        <taxon>Bacilli</taxon>
        <taxon>Bacillales</taxon>
        <taxon>Bacillaceae</taxon>
        <taxon>Bacillus</taxon>
        <taxon>Bacillus cereus group</taxon>
    </lineage>
</organism>
<feature type="transmembrane region" description="Helical" evidence="1">
    <location>
        <begin position="35"/>
        <end position="58"/>
    </location>
</feature>
<dbReference type="AlphaFoldDB" id="A0A9X6WM64"/>
<evidence type="ECO:0000256" key="1">
    <source>
        <dbReference type="SAM" id="Phobius"/>
    </source>
</evidence>
<gene>
    <name evidence="3" type="ORF">COJ15_21445</name>
</gene>
<dbReference type="GO" id="GO:0000731">
    <property type="term" value="P:DNA synthesis involved in DNA repair"/>
    <property type="evidence" value="ECO:0007669"/>
    <property type="project" value="TreeGrafter"/>
</dbReference>
<accession>A0A9X6WM64</accession>
<dbReference type="SUPFAM" id="SSF52540">
    <property type="entry name" value="P-loop containing nucleoside triphosphate hydrolases"/>
    <property type="match status" value="1"/>
</dbReference>
<name>A0A9X6WM64_BACTU</name>
<dbReference type="InterPro" id="IPR027417">
    <property type="entry name" value="P-loop_NTPase"/>
</dbReference>
<dbReference type="PANTHER" id="PTHR32182:SF23">
    <property type="entry name" value="ATP BINDING PROTEIN"/>
    <property type="match status" value="1"/>
</dbReference>
<evidence type="ECO:0000313" key="4">
    <source>
        <dbReference type="Proteomes" id="UP000224003"/>
    </source>
</evidence>
<evidence type="ECO:0000259" key="2">
    <source>
        <dbReference type="Pfam" id="PF13175"/>
    </source>
</evidence>
<dbReference type="Proteomes" id="UP000224003">
    <property type="component" value="Unassembled WGS sequence"/>
</dbReference>
<reference evidence="3 4" key="1">
    <citation type="submission" date="2017-09" db="EMBL/GenBank/DDBJ databases">
        <title>Large-scale bioinformatics analysis of Bacillus genomes uncovers conserved roles of natural products in bacterial physiology.</title>
        <authorList>
            <consortium name="Agbiome Team Llc"/>
            <person name="Bleich R.M."/>
            <person name="Grubbs K.J."/>
            <person name="Santa Maria K.C."/>
            <person name="Allen S.E."/>
            <person name="Farag S."/>
            <person name="Shank E.A."/>
            <person name="Bowers A."/>
        </authorList>
    </citation>
    <scope>NUCLEOTIDE SEQUENCE [LARGE SCALE GENOMIC DNA]</scope>
    <source>
        <strain evidence="3 4">AFS085496</strain>
    </source>
</reference>
<dbReference type="PANTHER" id="PTHR32182">
    <property type="entry name" value="DNA REPLICATION AND REPAIR PROTEIN RECF"/>
    <property type="match status" value="1"/>
</dbReference>
<dbReference type="Gene3D" id="3.40.50.300">
    <property type="entry name" value="P-loop containing nucleotide triphosphate hydrolases"/>
    <property type="match status" value="1"/>
</dbReference>
<dbReference type="InterPro" id="IPR041685">
    <property type="entry name" value="AAA_GajA/Old/RecF-like"/>
</dbReference>
<proteinExistence type="predicted"/>
<keyword evidence="1" id="KW-0812">Transmembrane</keyword>
<dbReference type="GO" id="GO:0006302">
    <property type="term" value="P:double-strand break repair"/>
    <property type="evidence" value="ECO:0007669"/>
    <property type="project" value="TreeGrafter"/>
</dbReference>
<protein>
    <recommendedName>
        <fullName evidence="2">Endonuclease GajA/Old nuclease/RecF-like AAA domain-containing protein</fullName>
    </recommendedName>
</protein>
<dbReference type="EMBL" id="NUVX01000036">
    <property type="protein sequence ID" value="PFJ36898.1"/>
    <property type="molecule type" value="Genomic_DNA"/>
</dbReference>
<sequence>MSGPFFNRTKILRMLFFSNARETTRKVYKSVKINVRYVILSFIDIFINCNGIIFSRLINLEGNCIMELIYLWIKKYGDFKETDFYFRNNYQFNYDTVSHDLHINNELGEKMPNNFLGENISNLSVIVGDNGAGKTTLLRFIMDGLTNTMDLTGPFIAGFYDQCKKELKIYSNKMLIRNIECKDTKVTLMEESIFEDWISKTKFVYLSNVLDIHDYSQEKLGKVYDASIGGLVRRDYKRAVENHYISHDANQIYNFFNNEIYRQIKFLYQYKQEEIKTDSFFDMLNVLTIEIVDNNLNRERLSEVLKRELQGMYKDKSSEEMSLNEDKFNKLISMVYKKIPYTGYPRWTALIADHLVINAIKEVAEPVVTSDSRQKELECLLLAYKKYNDQESIISYSKKFLERLEEELERKDSLYISRVTPYIEFLNWLENDEAGMFDIKVDNRWGTLVEIKLNDINKERFGAFFKHYNSTCSPFYFLNFSWGLSTGENNLLNLYSRLHSVLIQDRQIGSRGDNLVTESSLSKVPYTNILLLIDEADLSFHPKWQIQYISRLLNILNVMFKTCEVQVIITTHSPMILSDVPKSNVIYLKNSTNDSKSKHSETFGQNVYTLFRDAFFMEQTVGEFSNEKIQQVGSGLNKLVQIVTHDKIGTNHSSELKYYEYITGIIGEKVIRKTFEAKLQQLREGRRRNGELKSAISMYNQLSPEDRDELIDYIIQTNEKNQEL</sequence>
<evidence type="ECO:0000313" key="3">
    <source>
        <dbReference type="EMBL" id="PFJ36898.1"/>
    </source>
</evidence>